<comment type="caution">
    <text evidence="2">The sequence shown here is derived from an EMBL/GenBank/DDBJ whole genome shotgun (WGS) entry which is preliminary data.</text>
</comment>
<evidence type="ECO:0000256" key="1">
    <source>
        <dbReference type="SAM" id="MobiDB-lite"/>
    </source>
</evidence>
<accession>A0ABX1TU25</accession>
<dbReference type="EMBL" id="SPMY01000001">
    <property type="protein sequence ID" value="NMQ26332.1"/>
    <property type="molecule type" value="Genomic_DNA"/>
</dbReference>
<protein>
    <submittedName>
        <fullName evidence="2">Uncharacterized protein</fullName>
    </submittedName>
</protein>
<proteinExistence type="predicted"/>
<sequence>MVEAGAGRDRTAAVLQRLTRRREHGAIGPGQGSAAATAGDLLPKPLVRRPPRMSATNAGSWATLNCSALSGSGVCICSGNPSRCHDSMTSAGLPALGEKLSLSATIAGV</sequence>
<name>A0ABX1TU25_9PROT</name>
<organism evidence="2 3">
    <name type="scientific">Candidatus Accumulibacter phosphatis</name>
    <dbReference type="NCBI Taxonomy" id="327160"/>
    <lineage>
        <taxon>Bacteria</taxon>
        <taxon>Pseudomonadati</taxon>
        <taxon>Pseudomonadota</taxon>
        <taxon>Betaproteobacteria</taxon>
        <taxon>Candidatus Accumulibacter</taxon>
    </lineage>
</organism>
<gene>
    <name evidence="2" type="ORF">E4Q23_00250</name>
</gene>
<dbReference type="RefSeq" id="WP_169064782.1">
    <property type="nucleotide sequence ID" value="NZ_SPMY01000001.1"/>
</dbReference>
<feature type="region of interest" description="Disordered" evidence="1">
    <location>
        <begin position="21"/>
        <end position="42"/>
    </location>
</feature>
<keyword evidence="3" id="KW-1185">Reference proteome</keyword>
<evidence type="ECO:0000313" key="3">
    <source>
        <dbReference type="Proteomes" id="UP000749010"/>
    </source>
</evidence>
<evidence type="ECO:0000313" key="2">
    <source>
        <dbReference type="EMBL" id="NMQ26332.1"/>
    </source>
</evidence>
<reference evidence="2 3" key="1">
    <citation type="submission" date="2019-03" db="EMBL/GenBank/DDBJ databases">
        <title>Metabolic reconstructions from genomes of highly enriched 'Candidatus Accumulibacter' and 'Candidatus Competibacter' bioreactor populations.</title>
        <authorList>
            <person name="Annavajhala M.K."/>
            <person name="Welles L."/>
            <person name="Abbas B."/>
            <person name="Sorokin D."/>
            <person name="Park H."/>
            <person name="Van Loosdrecht M."/>
            <person name="Chandran K."/>
        </authorList>
    </citation>
    <scope>NUCLEOTIDE SEQUENCE [LARGE SCALE GENOMIC DNA]</scope>
    <source>
        <strain evidence="2 3">SBR_S</strain>
    </source>
</reference>
<dbReference type="Proteomes" id="UP000749010">
    <property type="component" value="Unassembled WGS sequence"/>
</dbReference>